<dbReference type="EMBL" id="LXQA010006004">
    <property type="protein sequence ID" value="MCH83949.1"/>
    <property type="molecule type" value="Genomic_DNA"/>
</dbReference>
<organism evidence="1 2">
    <name type="scientific">Trifolium medium</name>
    <dbReference type="NCBI Taxonomy" id="97028"/>
    <lineage>
        <taxon>Eukaryota</taxon>
        <taxon>Viridiplantae</taxon>
        <taxon>Streptophyta</taxon>
        <taxon>Embryophyta</taxon>
        <taxon>Tracheophyta</taxon>
        <taxon>Spermatophyta</taxon>
        <taxon>Magnoliopsida</taxon>
        <taxon>eudicotyledons</taxon>
        <taxon>Gunneridae</taxon>
        <taxon>Pentapetalae</taxon>
        <taxon>rosids</taxon>
        <taxon>fabids</taxon>
        <taxon>Fabales</taxon>
        <taxon>Fabaceae</taxon>
        <taxon>Papilionoideae</taxon>
        <taxon>50 kb inversion clade</taxon>
        <taxon>NPAAA clade</taxon>
        <taxon>Hologalegina</taxon>
        <taxon>IRL clade</taxon>
        <taxon>Trifolieae</taxon>
        <taxon>Trifolium</taxon>
    </lineage>
</organism>
<dbReference type="Proteomes" id="UP000265520">
    <property type="component" value="Unassembled WGS sequence"/>
</dbReference>
<evidence type="ECO:0000313" key="2">
    <source>
        <dbReference type="Proteomes" id="UP000265520"/>
    </source>
</evidence>
<reference evidence="1 2" key="1">
    <citation type="journal article" date="2018" name="Front. Plant Sci.">
        <title>Red Clover (Trifolium pratense) and Zigzag Clover (T. medium) - A Picture of Genomic Similarities and Differences.</title>
        <authorList>
            <person name="Dluhosova J."/>
            <person name="Istvanek J."/>
            <person name="Nedelnik J."/>
            <person name="Repkova J."/>
        </authorList>
    </citation>
    <scope>NUCLEOTIDE SEQUENCE [LARGE SCALE GENOMIC DNA]</scope>
    <source>
        <strain evidence="2">cv. 10/8</strain>
        <tissue evidence="1">Leaf</tissue>
    </source>
</reference>
<protein>
    <submittedName>
        <fullName evidence="1">Uncharacterized protein</fullName>
    </submittedName>
</protein>
<comment type="caution">
    <text evidence="1">The sequence shown here is derived from an EMBL/GenBank/DDBJ whole genome shotgun (WGS) entry which is preliminary data.</text>
</comment>
<name>A0A392M9R7_9FABA</name>
<evidence type="ECO:0000313" key="1">
    <source>
        <dbReference type="EMBL" id="MCH83949.1"/>
    </source>
</evidence>
<accession>A0A392M9R7</accession>
<gene>
    <name evidence="1" type="ORF">A2U01_0004779</name>
</gene>
<sequence length="80" mass="8874">MGIANLPTEVNTLTGQAEAYKQMDCNSEIGDGFYFFLKLNIALAAQLQLPIIDPQSNISQLEVPQSRGGARTKWWEGPYN</sequence>
<proteinExistence type="predicted"/>
<keyword evidence="2" id="KW-1185">Reference proteome</keyword>
<dbReference type="AlphaFoldDB" id="A0A392M9R7"/>